<organism evidence="1 2">
    <name type="scientific">Indibacter alkaliphilus (strain CCUG 57479 / KCTC 22604 / LW1)</name>
    <dbReference type="NCBI Taxonomy" id="1189612"/>
    <lineage>
        <taxon>Bacteria</taxon>
        <taxon>Pseudomonadati</taxon>
        <taxon>Bacteroidota</taxon>
        <taxon>Cytophagia</taxon>
        <taxon>Cytophagales</taxon>
        <taxon>Cyclobacteriaceae</taxon>
    </lineage>
</organism>
<dbReference type="Proteomes" id="UP000006073">
    <property type="component" value="Unassembled WGS sequence"/>
</dbReference>
<keyword evidence="2" id="KW-1185">Reference proteome</keyword>
<protein>
    <submittedName>
        <fullName evidence="1">Uncharacterized protein</fullName>
    </submittedName>
</protein>
<comment type="caution">
    <text evidence="1">The sequence shown here is derived from an EMBL/GenBank/DDBJ whole genome shotgun (WGS) entry which is preliminary data.</text>
</comment>
<proteinExistence type="predicted"/>
<gene>
    <name evidence="1" type="ORF">A33Q_0337</name>
</gene>
<dbReference type="AlphaFoldDB" id="S2E4Z8"/>
<accession>S2E4Z8</accession>
<reference evidence="1 2" key="1">
    <citation type="journal article" date="2013" name="Genome Announc.">
        <title>Draft Genome Sequence of Indibacter alkaliphilus Strain LW1T, Isolated from Lonar Lake, a Haloalkaline Lake in the Buldana District of Maharashtra, India.</title>
        <authorList>
            <person name="Singh A."/>
            <person name="Kumar Jangir P."/>
            <person name="Sharma R."/>
            <person name="Singh A."/>
            <person name="Kumar Pinnaka A."/>
            <person name="Shivaji S."/>
        </authorList>
    </citation>
    <scope>NUCLEOTIDE SEQUENCE [LARGE SCALE GENOMIC DNA]</scope>
    <source>
        <strain evidence="2">CCUG 57479 / KCTC 22604 / LW1</strain>
    </source>
</reference>
<dbReference type="EMBL" id="ALWO02000011">
    <property type="protein sequence ID" value="EOZ99656.1"/>
    <property type="molecule type" value="Genomic_DNA"/>
</dbReference>
<name>S2E4Z8_INDAL</name>
<evidence type="ECO:0000313" key="1">
    <source>
        <dbReference type="EMBL" id="EOZ99656.1"/>
    </source>
</evidence>
<sequence>MIFDQLMTKALEDDGYLLLIQNKSFLHGFALNANINIIEEVGSKLDIPSKIQ</sequence>
<dbReference type="STRING" id="1189612.A33Q_0337"/>
<evidence type="ECO:0000313" key="2">
    <source>
        <dbReference type="Proteomes" id="UP000006073"/>
    </source>
</evidence>